<accession>A0A3S2X0M9</accession>
<dbReference type="AlphaFoldDB" id="A0A3S2X0M9"/>
<gene>
    <name evidence="1" type="ORF">EM808_20090</name>
</gene>
<proteinExistence type="predicted"/>
<dbReference type="EMBL" id="RZTZ01000010">
    <property type="protein sequence ID" value="RVT59087.1"/>
    <property type="molecule type" value="Genomic_DNA"/>
</dbReference>
<sequence>MAELAYYVVTRRIEFNRQVVQEIKQSMILCSDKIMAEETVFQLEIVYDISVKKTNNLYQMLYLHTNKGVFSFIIKDDPAEFIRHVKGKLMK</sequence>
<organism evidence="1 2">
    <name type="scientific">Niallia taxi</name>
    <dbReference type="NCBI Taxonomy" id="2499688"/>
    <lineage>
        <taxon>Bacteria</taxon>
        <taxon>Bacillati</taxon>
        <taxon>Bacillota</taxon>
        <taxon>Bacilli</taxon>
        <taxon>Bacillales</taxon>
        <taxon>Bacillaceae</taxon>
        <taxon>Niallia</taxon>
    </lineage>
</organism>
<dbReference type="Proteomes" id="UP000288024">
    <property type="component" value="Unassembled WGS sequence"/>
</dbReference>
<protein>
    <submittedName>
        <fullName evidence="1">Uncharacterized protein</fullName>
    </submittedName>
</protein>
<dbReference type="RefSeq" id="WP_127740105.1">
    <property type="nucleotide sequence ID" value="NZ_CAJCKN010000003.1"/>
</dbReference>
<name>A0A3S2X0M9_9BACI</name>
<evidence type="ECO:0000313" key="2">
    <source>
        <dbReference type="Proteomes" id="UP000288024"/>
    </source>
</evidence>
<comment type="caution">
    <text evidence="1">The sequence shown here is derived from an EMBL/GenBank/DDBJ whole genome shotgun (WGS) entry which is preliminary data.</text>
</comment>
<reference evidence="1 2" key="1">
    <citation type="submission" date="2019-01" db="EMBL/GenBank/DDBJ databases">
        <title>Bacillus sp. M5HDSG1-1, whole genome shotgun sequence.</title>
        <authorList>
            <person name="Tuo L."/>
        </authorList>
    </citation>
    <scope>NUCLEOTIDE SEQUENCE [LARGE SCALE GENOMIC DNA]</scope>
    <source>
        <strain evidence="1 2">M5HDSG1-1</strain>
    </source>
</reference>
<keyword evidence="2" id="KW-1185">Reference proteome</keyword>
<evidence type="ECO:0000313" key="1">
    <source>
        <dbReference type="EMBL" id="RVT59087.1"/>
    </source>
</evidence>
<dbReference type="GeneID" id="87618036"/>